<gene>
    <name evidence="3" type="primary">mobF</name>
    <name evidence="3" type="ORF">R7226_12200</name>
</gene>
<reference evidence="4" key="1">
    <citation type="submission" date="2023-07" db="EMBL/GenBank/DDBJ databases">
        <title>Conexibacter stalactiti sp. nov., isolated from stalactites in a lava cave and emended description of the genus Conexibacter.</title>
        <authorList>
            <person name="Lee S.D."/>
        </authorList>
    </citation>
    <scope>NUCLEOTIDE SEQUENCE [LARGE SCALE GENOMIC DNA]</scope>
    <source>
        <strain evidence="4">KCTC 39840</strain>
    </source>
</reference>
<dbReference type="SUPFAM" id="SSF55464">
    <property type="entry name" value="Origin of replication-binding domain, RBD-like"/>
    <property type="match status" value="1"/>
</dbReference>
<proteinExistence type="predicted"/>
<dbReference type="InterPro" id="IPR027417">
    <property type="entry name" value="P-loop_NTPase"/>
</dbReference>
<comment type="caution">
    <text evidence="3">The sequence shown here is derived from an EMBL/GenBank/DDBJ whole genome shotgun (WGS) entry which is preliminary data.</text>
</comment>
<reference evidence="3 4" key="2">
    <citation type="submission" date="2023-10" db="EMBL/GenBank/DDBJ databases">
        <authorList>
            <person name="Han X.F."/>
        </authorList>
    </citation>
    <scope>NUCLEOTIDE SEQUENCE [LARGE SCALE GENOMIC DNA]</scope>
    <source>
        <strain evidence="3 4">KCTC 39840</strain>
    </source>
</reference>
<sequence length="880" mass="93949">MTAASIPAATGGDYAGYLDGKTMVPEQGDYYLGRDGLPAEAPGRWIGNADALTRVGITPGPAHADDLRALMAGHRPGQPDEFLRAAGPDGSRAAGIDVTFSAPKSVSIAWALGDQAQRAEIEAAHRAAVEQAVGYLGRTVELTTRWNPAQGASVPAPAAHVHAAEFVHTTARGVGDGAPDPQLHSHVVITSVERTDGRIAAVRSRPVLRSAREGGALYRAQLAHELRQRGYGIESAGEDGRYFRIDGITPDLEAAFSKRSVEVQRAARAFRAEHGRAPERGELRALAIQTRSEKVPHTRPELDASWQATAAPHGFDRAQAAELRAPGRPATLPVADRWAEAVEREATASRAVFDARELRTVALEQAAGHGLAPADALAGADHLRGTGRVLDLADGRMTTASVREAETTISTSLQAMAADSARAIDAHARAAAIAAVEQRIGAELSAEQRAAIDTITAPGRAAVLIGPAGTGKGVVIDAAAHAEQAAGREVYGVAVAGRTAQRLGESAPSLEGRVKTIDGFIASVEHGRLPLDTRTTVYVDEAGMGDTDRLHRLTELVAERGGALVAIGDGRQLSAIGAGGMFDRLAAELPSAELQTVHRASDPAERDAWHALRTGDARAALAFYQERGHVHLSDTRDQAIEHAAHSYDQLASEHGHGQIALMSDASNVEIDHLNLRIQALRRSREELSPERLAHPDGHHFHAGDRVIWTRPMPTRDGARVENGQRGEITRLDGDRLAVQLDGGDRTVTVDADRLDALRLGYATHVVREQGATVRRSVVVTGSWQTSRETAYVESTRATHGVEWHIARDDLDGHHDTDRLDQLADRMSASRAQEPSLNVELHDPARLPDDPHQALHVARLHSPAAAPDLDRGADRGLELDR</sequence>
<organism evidence="3 4">
    <name type="scientific">Conexibacter stalactiti</name>
    <dbReference type="NCBI Taxonomy" id="1940611"/>
    <lineage>
        <taxon>Bacteria</taxon>
        <taxon>Bacillati</taxon>
        <taxon>Actinomycetota</taxon>
        <taxon>Thermoleophilia</taxon>
        <taxon>Solirubrobacterales</taxon>
        <taxon>Conexibacteraceae</taxon>
        <taxon>Conexibacter</taxon>
    </lineage>
</organism>
<dbReference type="Proteomes" id="UP001284601">
    <property type="component" value="Unassembled WGS sequence"/>
</dbReference>
<protein>
    <submittedName>
        <fullName evidence="3">MobF family relaxase</fullName>
    </submittedName>
</protein>
<dbReference type="Pfam" id="PF08751">
    <property type="entry name" value="TrwC"/>
    <property type="match status" value="1"/>
</dbReference>
<evidence type="ECO:0000259" key="2">
    <source>
        <dbReference type="Pfam" id="PF08751"/>
    </source>
</evidence>
<evidence type="ECO:0000256" key="1">
    <source>
        <dbReference type="SAM" id="MobiDB-lite"/>
    </source>
</evidence>
<dbReference type="EMBL" id="JAWSTH010000027">
    <property type="protein sequence ID" value="MDW5595105.1"/>
    <property type="molecule type" value="Genomic_DNA"/>
</dbReference>
<feature type="compositionally biased region" description="Basic and acidic residues" evidence="1">
    <location>
        <begin position="867"/>
        <end position="880"/>
    </location>
</feature>
<name>A0ABU4HP69_9ACTN</name>
<dbReference type="Gene3D" id="3.40.50.300">
    <property type="entry name" value="P-loop containing nucleotide triphosphate hydrolases"/>
    <property type="match status" value="2"/>
</dbReference>
<accession>A0ABU4HP69</accession>
<feature type="domain" description="TrwC relaxase" evidence="2">
    <location>
        <begin position="16"/>
        <end position="311"/>
    </location>
</feature>
<feature type="region of interest" description="Disordered" evidence="1">
    <location>
        <begin position="828"/>
        <end position="880"/>
    </location>
</feature>
<dbReference type="RefSeq" id="WP_318597440.1">
    <property type="nucleotide sequence ID" value="NZ_JAWSTH010000027.1"/>
</dbReference>
<evidence type="ECO:0000313" key="3">
    <source>
        <dbReference type="EMBL" id="MDW5595105.1"/>
    </source>
</evidence>
<evidence type="ECO:0000313" key="4">
    <source>
        <dbReference type="Proteomes" id="UP001284601"/>
    </source>
</evidence>
<dbReference type="Gene3D" id="2.30.30.940">
    <property type="match status" value="1"/>
</dbReference>
<dbReference type="InterPro" id="IPR014862">
    <property type="entry name" value="TrwC"/>
</dbReference>
<dbReference type="Pfam" id="PF13604">
    <property type="entry name" value="AAA_30"/>
    <property type="match status" value="1"/>
</dbReference>
<feature type="compositionally biased region" description="Basic and acidic residues" evidence="1">
    <location>
        <begin position="839"/>
        <end position="852"/>
    </location>
</feature>
<dbReference type="NCBIfam" id="NF041492">
    <property type="entry name" value="MobF"/>
    <property type="match status" value="1"/>
</dbReference>
<dbReference type="SUPFAM" id="SSF52540">
    <property type="entry name" value="P-loop containing nucleoside triphosphate hydrolases"/>
    <property type="match status" value="2"/>
</dbReference>
<keyword evidence="4" id="KW-1185">Reference proteome</keyword>